<feature type="compositionally biased region" description="Low complexity" evidence="22">
    <location>
        <begin position="268"/>
        <end position="349"/>
    </location>
</feature>
<keyword evidence="17" id="KW-0961">Cell wall biogenesis/degradation</keyword>
<evidence type="ECO:0000256" key="8">
    <source>
        <dbReference type="ARBA" id="ARBA00022676"/>
    </source>
</evidence>
<feature type="compositionally biased region" description="Low complexity" evidence="22">
    <location>
        <begin position="367"/>
        <end position="388"/>
    </location>
</feature>
<dbReference type="AlphaFoldDB" id="A0A3D8SWN9"/>
<keyword evidence="16" id="KW-0326">Glycosidase</keyword>
<name>A0A3D8SWN9_9EURO</name>
<evidence type="ECO:0000256" key="7">
    <source>
        <dbReference type="ARBA" id="ARBA00022622"/>
    </source>
</evidence>
<evidence type="ECO:0000256" key="17">
    <source>
        <dbReference type="ARBA" id="ARBA00023316"/>
    </source>
</evidence>
<dbReference type="CDD" id="cd02183">
    <property type="entry name" value="GH16_fungal_CRH1_transglycosylase"/>
    <property type="match status" value="1"/>
</dbReference>
<feature type="chain" id="PRO_5017780250" description="Crh-like protein" evidence="23">
    <location>
        <begin position="19"/>
        <end position="425"/>
    </location>
</feature>
<dbReference type="InterPro" id="IPR050546">
    <property type="entry name" value="Glycosyl_Hydrlase_16"/>
</dbReference>
<feature type="disulfide bond" evidence="21">
    <location>
        <begin position="24"/>
        <end position="31"/>
    </location>
</feature>
<keyword evidence="12 19" id="KW-0472">Membrane</keyword>
<keyword evidence="8" id="KW-0328">Glycosyltransferase</keyword>
<evidence type="ECO:0000256" key="11">
    <source>
        <dbReference type="ARBA" id="ARBA00022801"/>
    </source>
</evidence>
<evidence type="ECO:0000256" key="16">
    <source>
        <dbReference type="ARBA" id="ARBA00023295"/>
    </source>
</evidence>
<evidence type="ECO:0000256" key="22">
    <source>
        <dbReference type="SAM" id="MobiDB-lite"/>
    </source>
</evidence>
<dbReference type="GeneID" id="38112353"/>
<keyword evidence="14" id="KW-0325">Glycoprotein</keyword>
<dbReference type="GO" id="GO:0009277">
    <property type="term" value="C:fungal-type cell wall"/>
    <property type="evidence" value="ECO:0007669"/>
    <property type="project" value="TreeGrafter"/>
</dbReference>
<evidence type="ECO:0000259" key="24">
    <source>
        <dbReference type="PROSITE" id="PS51762"/>
    </source>
</evidence>
<evidence type="ECO:0000256" key="9">
    <source>
        <dbReference type="ARBA" id="ARBA00022679"/>
    </source>
</evidence>
<dbReference type="GO" id="GO:0008843">
    <property type="term" value="F:endochitinase activity"/>
    <property type="evidence" value="ECO:0007669"/>
    <property type="project" value="UniProtKB-EC"/>
</dbReference>
<evidence type="ECO:0000256" key="3">
    <source>
        <dbReference type="ARBA" id="ARBA00004609"/>
    </source>
</evidence>
<dbReference type="InterPro" id="IPR000757">
    <property type="entry name" value="Beta-glucanase-like"/>
</dbReference>
<feature type="compositionally biased region" description="Gly residues" evidence="22">
    <location>
        <begin position="350"/>
        <end position="366"/>
    </location>
</feature>
<evidence type="ECO:0000256" key="21">
    <source>
        <dbReference type="PIRSR" id="PIRSR037299-2"/>
    </source>
</evidence>
<dbReference type="PIRSF" id="PIRSF037299">
    <property type="entry name" value="Glycosidase_CRH1_prd"/>
    <property type="match status" value="1"/>
</dbReference>
<dbReference type="GO" id="GO:0031505">
    <property type="term" value="P:fungal-type cell wall organization"/>
    <property type="evidence" value="ECO:0007669"/>
    <property type="project" value="TreeGrafter"/>
</dbReference>
<evidence type="ECO:0000256" key="15">
    <source>
        <dbReference type="ARBA" id="ARBA00023288"/>
    </source>
</evidence>
<evidence type="ECO:0000256" key="13">
    <source>
        <dbReference type="ARBA" id="ARBA00023157"/>
    </source>
</evidence>
<keyword evidence="7" id="KW-0336">GPI-anchor</keyword>
<keyword evidence="13 21" id="KW-1015">Disulfide bond</keyword>
<dbReference type="Gene3D" id="2.60.120.200">
    <property type="match status" value="1"/>
</dbReference>
<feature type="active site" description="Proton donor" evidence="20">
    <location>
        <position position="123"/>
    </location>
</feature>
<gene>
    <name evidence="25" type="ORF">DSM5745_01983</name>
</gene>
<evidence type="ECO:0000256" key="19">
    <source>
        <dbReference type="PIRNR" id="PIRNR037299"/>
    </source>
</evidence>
<comment type="similarity">
    <text evidence="18">Belongs to the glycosyl hydrolase 16 family. CRH1 subfamily.</text>
</comment>
<evidence type="ECO:0000256" key="1">
    <source>
        <dbReference type="ARBA" id="ARBA00000822"/>
    </source>
</evidence>
<proteinExistence type="inferred from homology"/>
<dbReference type="Proteomes" id="UP000256690">
    <property type="component" value="Unassembled WGS sequence"/>
</dbReference>
<dbReference type="PANTHER" id="PTHR10963">
    <property type="entry name" value="GLYCOSYL HYDROLASE-RELATED"/>
    <property type="match status" value="1"/>
</dbReference>
<evidence type="ECO:0000256" key="14">
    <source>
        <dbReference type="ARBA" id="ARBA00023180"/>
    </source>
</evidence>
<dbReference type="RefSeq" id="XP_026607162.1">
    <property type="nucleotide sequence ID" value="XM_026743999.1"/>
</dbReference>
<dbReference type="STRING" id="1810919.A0A3D8SWN9"/>
<keyword evidence="15" id="KW-0449">Lipoprotein</keyword>
<sequence length="425" mass="43677">MHLKYAAALVSVLPVALAQTFTDCNPLEKTCDPNPGLNSKSFSSDFTQGESALNGWIKAAGDVSFGPDGAEFTVAKKGDAPTIDTDFYFFFGKAEVVMKAAPGVGIVSSIVLESDVLDEVDWETLGGDTTQVQTNYFGKGDTTTYDRGTFEAIATPQEIFHTYTVTWSPDAISWIIDGTTVRTLNYADAQGGSRFPQTPARLRLGIWAGGDSDNAPGTIEWAGGQTDYNAGPFTMYVKSVSIENTYPGSEYTYTDNSGDWQSIDIDNSKPPAVSTTKTTSTTSTTVATSSTDKPQTETGTSSTTETTTTTTTTTDSETSTETDTPASTTTSTTTSSESEPASPTATETGSGSGSGSDSGAGAGAGSDSGSDSGSGSSTPSASGSATPTSGGGTEDPQFTGAASSMTRSAGGLFTVLGMMAAMLQL</sequence>
<dbReference type="EMBL" id="PVWQ01000002">
    <property type="protein sequence ID" value="RDW90208.1"/>
    <property type="molecule type" value="Genomic_DNA"/>
</dbReference>
<dbReference type="GO" id="GO:0005886">
    <property type="term" value="C:plasma membrane"/>
    <property type="evidence" value="ECO:0007669"/>
    <property type="project" value="UniProtKB-SubCell"/>
</dbReference>
<protein>
    <recommendedName>
        <fullName evidence="19">Crh-like protein</fullName>
        <ecNumber evidence="19">3.2.-.-</ecNumber>
    </recommendedName>
</protein>
<evidence type="ECO:0000256" key="12">
    <source>
        <dbReference type="ARBA" id="ARBA00023136"/>
    </source>
</evidence>
<dbReference type="EC" id="3.2.-.-" evidence="19"/>
<evidence type="ECO:0000256" key="5">
    <source>
        <dbReference type="ARBA" id="ARBA00022512"/>
    </source>
</evidence>
<organism evidence="25 26">
    <name type="scientific">Aspergillus mulundensis</name>
    <dbReference type="NCBI Taxonomy" id="1810919"/>
    <lineage>
        <taxon>Eukaryota</taxon>
        <taxon>Fungi</taxon>
        <taxon>Dikarya</taxon>
        <taxon>Ascomycota</taxon>
        <taxon>Pezizomycotina</taxon>
        <taxon>Eurotiomycetes</taxon>
        <taxon>Eurotiomycetidae</taxon>
        <taxon>Eurotiales</taxon>
        <taxon>Aspergillaceae</taxon>
        <taxon>Aspergillus</taxon>
        <taxon>Aspergillus subgen. Nidulantes</taxon>
    </lineage>
</organism>
<comment type="catalytic activity">
    <reaction evidence="1">
        <text>Random endo-hydrolysis of N-acetyl-beta-D-glucosaminide (1-&gt;4)-beta-linkages in chitin and chitodextrins.</text>
        <dbReference type="EC" id="3.2.1.14"/>
    </reaction>
</comment>
<keyword evidence="10 23" id="KW-0732">Signal</keyword>
<reference evidence="25 26" key="1">
    <citation type="journal article" date="2018" name="IMA Fungus">
        <title>IMA Genome-F 9: Draft genome sequence of Annulohypoxylon stygium, Aspergillus mulundensis, Berkeleyomyces basicola (syn. Thielaviopsis basicola), Ceratocystis smalleyi, two Cercospora beticola strains, Coleophoma cylindrospora, Fusarium fracticaudum, Phialophora cf. hyalina, and Morchella septimelata.</title>
        <authorList>
            <person name="Wingfield B.D."/>
            <person name="Bills G.F."/>
            <person name="Dong Y."/>
            <person name="Huang W."/>
            <person name="Nel W.J."/>
            <person name="Swalarsk-Parry B.S."/>
            <person name="Vaghefi N."/>
            <person name="Wilken P.M."/>
            <person name="An Z."/>
            <person name="de Beer Z.W."/>
            <person name="De Vos L."/>
            <person name="Chen L."/>
            <person name="Duong T.A."/>
            <person name="Gao Y."/>
            <person name="Hammerbacher A."/>
            <person name="Kikkert J.R."/>
            <person name="Li Y."/>
            <person name="Li H."/>
            <person name="Li K."/>
            <person name="Li Q."/>
            <person name="Liu X."/>
            <person name="Ma X."/>
            <person name="Naidoo K."/>
            <person name="Pethybridge S.J."/>
            <person name="Sun J."/>
            <person name="Steenkamp E.T."/>
            <person name="van der Nest M.A."/>
            <person name="van Wyk S."/>
            <person name="Wingfield M.J."/>
            <person name="Xiong C."/>
            <person name="Yue Q."/>
            <person name="Zhang X."/>
        </authorList>
    </citation>
    <scope>NUCLEOTIDE SEQUENCE [LARGE SCALE GENOMIC DNA]</scope>
    <source>
        <strain evidence="25 26">DSM 5745</strain>
    </source>
</reference>
<keyword evidence="26" id="KW-1185">Reference proteome</keyword>
<accession>A0A3D8SWN9</accession>
<feature type="active site" description="Nucleophile" evidence="20">
    <location>
        <position position="119"/>
    </location>
</feature>
<dbReference type="SUPFAM" id="SSF49899">
    <property type="entry name" value="Concanavalin A-like lectins/glucanases"/>
    <property type="match status" value="1"/>
</dbReference>
<dbReference type="GO" id="GO:0005975">
    <property type="term" value="P:carbohydrate metabolic process"/>
    <property type="evidence" value="ECO:0007669"/>
    <property type="project" value="InterPro"/>
</dbReference>
<dbReference type="GO" id="GO:0098552">
    <property type="term" value="C:side of membrane"/>
    <property type="evidence" value="ECO:0007669"/>
    <property type="project" value="UniProtKB-KW"/>
</dbReference>
<evidence type="ECO:0000256" key="10">
    <source>
        <dbReference type="ARBA" id="ARBA00022729"/>
    </source>
</evidence>
<dbReference type="PANTHER" id="PTHR10963:SF27">
    <property type="entry name" value="GLYCOSIDASE-RELATED"/>
    <property type="match status" value="1"/>
</dbReference>
<keyword evidence="11 19" id="KW-0378">Hydrolase</keyword>
<dbReference type="PROSITE" id="PS51762">
    <property type="entry name" value="GH16_2"/>
    <property type="match status" value="1"/>
</dbReference>
<evidence type="ECO:0000313" key="26">
    <source>
        <dbReference type="Proteomes" id="UP000256690"/>
    </source>
</evidence>
<evidence type="ECO:0000256" key="6">
    <source>
        <dbReference type="ARBA" id="ARBA00022525"/>
    </source>
</evidence>
<dbReference type="OrthoDB" id="4781at2759"/>
<comment type="caution">
    <text evidence="25">The sequence shown here is derived from an EMBL/GenBank/DDBJ whole genome shotgun (WGS) entry which is preliminary data.</text>
</comment>
<dbReference type="Pfam" id="PF00722">
    <property type="entry name" value="Glyco_hydro_16"/>
    <property type="match status" value="1"/>
</dbReference>
<dbReference type="InterPro" id="IPR013320">
    <property type="entry name" value="ConA-like_dom_sf"/>
</dbReference>
<keyword evidence="5" id="KW-0134">Cell wall</keyword>
<dbReference type="FunFam" id="2.60.120.200:FF:000162">
    <property type="entry name" value="Glycosidase"/>
    <property type="match status" value="1"/>
</dbReference>
<evidence type="ECO:0000256" key="4">
    <source>
        <dbReference type="ARBA" id="ARBA00022475"/>
    </source>
</evidence>
<evidence type="ECO:0000256" key="18">
    <source>
        <dbReference type="ARBA" id="ARBA00038074"/>
    </source>
</evidence>
<dbReference type="InterPro" id="IPR017168">
    <property type="entry name" value="CHR-like"/>
</dbReference>
<evidence type="ECO:0000256" key="23">
    <source>
        <dbReference type="SAM" id="SignalP"/>
    </source>
</evidence>
<dbReference type="GO" id="GO:0016757">
    <property type="term" value="F:glycosyltransferase activity"/>
    <property type="evidence" value="ECO:0007669"/>
    <property type="project" value="UniProtKB-KW"/>
</dbReference>
<evidence type="ECO:0000256" key="20">
    <source>
        <dbReference type="PIRSR" id="PIRSR037299-1"/>
    </source>
</evidence>
<comment type="subcellular location">
    <subcellularLocation>
        <location evidence="3">Cell membrane</location>
        <topology evidence="3">Lipid-anchor</topology>
        <topology evidence="3">GPI-anchor</topology>
    </subcellularLocation>
    <subcellularLocation>
        <location evidence="2">Secreted</location>
        <location evidence="2">Cell wall</location>
    </subcellularLocation>
</comment>
<keyword evidence="6" id="KW-0964">Secreted</keyword>
<keyword evidence="4" id="KW-1003">Cell membrane</keyword>
<feature type="region of interest" description="Disordered" evidence="22">
    <location>
        <begin position="262"/>
        <end position="404"/>
    </location>
</feature>
<evidence type="ECO:0000313" key="25">
    <source>
        <dbReference type="EMBL" id="RDW90208.1"/>
    </source>
</evidence>
<keyword evidence="9" id="KW-0808">Transferase</keyword>
<feature type="domain" description="GH16" evidence="24">
    <location>
        <begin position="27"/>
        <end position="237"/>
    </location>
</feature>
<feature type="signal peptide" evidence="23">
    <location>
        <begin position="1"/>
        <end position="18"/>
    </location>
</feature>
<evidence type="ECO:0000256" key="2">
    <source>
        <dbReference type="ARBA" id="ARBA00004191"/>
    </source>
</evidence>